<keyword evidence="7" id="KW-0653">Protein transport</keyword>
<organism evidence="12 13">
    <name type="scientific">Luteimonas notoginsengisoli</name>
    <dbReference type="NCBI Taxonomy" id="1578200"/>
    <lineage>
        <taxon>Bacteria</taxon>
        <taxon>Pseudomonadati</taxon>
        <taxon>Pseudomonadota</taxon>
        <taxon>Gammaproteobacteria</taxon>
        <taxon>Lysobacterales</taxon>
        <taxon>Lysobacteraceae</taxon>
        <taxon>Luteimonas</taxon>
    </lineage>
</organism>
<evidence type="ECO:0000256" key="2">
    <source>
        <dbReference type="ARBA" id="ARBA00006555"/>
    </source>
</evidence>
<dbReference type="NCBIfam" id="TIGR01352">
    <property type="entry name" value="tonB_Cterm"/>
    <property type="match status" value="1"/>
</dbReference>
<feature type="domain" description="TonB C-terminal" evidence="11">
    <location>
        <begin position="133"/>
        <end position="224"/>
    </location>
</feature>
<comment type="similarity">
    <text evidence="2">Belongs to the TonB family.</text>
</comment>
<dbReference type="InterPro" id="IPR051045">
    <property type="entry name" value="TonB-dependent_transducer"/>
</dbReference>
<evidence type="ECO:0000256" key="8">
    <source>
        <dbReference type="ARBA" id="ARBA00022989"/>
    </source>
</evidence>
<comment type="caution">
    <text evidence="12">The sequence shown here is derived from an EMBL/GenBank/DDBJ whole genome shotgun (WGS) entry which is preliminary data.</text>
</comment>
<evidence type="ECO:0000256" key="7">
    <source>
        <dbReference type="ARBA" id="ARBA00022927"/>
    </source>
</evidence>
<name>A0ABV7UQB2_9GAMM</name>
<dbReference type="PROSITE" id="PS52015">
    <property type="entry name" value="TONB_CTD"/>
    <property type="match status" value="1"/>
</dbReference>
<evidence type="ECO:0000256" key="3">
    <source>
        <dbReference type="ARBA" id="ARBA00022448"/>
    </source>
</evidence>
<dbReference type="PANTHER" id="PTHR33446">
    <property type="entry name" value="PROTEIN TONB-RELATED"/>
    <property type="match status" value="1"/>
</dbReference>
<proteinExistence type="inferred from homology"/>
<dbReference type="RefSeq" id="WP_386706169.1">
    <property type="nucleotide sequence ID" value="NZ_JBHRYF010000001.1"/>
</dbReference>
<dbReference type="EMBL" id="JBHRYF010000001">
    <property type="protein sequence ID" value="MFC3659117.1"/>
    <property type="molecule type" value="Genomic_DNA"/>
</dbReference>
<dbReference type="Pfam" id="PF03544">
    <property type="entry name" value="TonB_C"/>
    <property type="match status" value="1"/>
</dbReference>
<keyword evidence="9 10" id="KW-0472">Membrane</keyword>
<dbReference type="InterPro" id="IPR037682">
    <property type="entry name" value="TonB_C"/>
</dbReference>
<keyword evidence="5" id="KW-0997">Cell inner membrane</keyword>
<evidence type="ECO:0000259" key="11">
    <source>
        <dbReference type="PROSITE" id="PS52015"/>
    </source>
</evidence>
<feature type="transmembrane region" description="Helical" evidence="10">
    <location>
        <begin position="20"/>
        <end position="41"/>
    </location>
</feature>
<keyword evidence="6 10" id="KW-0812">Transmembrane</keyword>
<keyword evidence="13" id="KW-1185">Reference proteome</keyword>
<evidence type="ECO:0000256" key="9">
    <source>
        <dbReference type="ARBA" id="ARBA00023136"/>
    </source>
</evidence>
<gene>
    <name evidence="12" type="ORF">ACFOM9_03360</name>
</gene>
<dbReference type="InterPro" id="IPR006260">
    <property type="entry name" value="TonB/TolA_C"/>
</dbReference>
<keyword evidence="3" id="KW-0813">Transport</keyword>
<sequence length="224" mass="23458">MVLQHAHVFPGASVPRLDVARIAAGAGAIALNVCVFLVLLVPAGLPDLAPPADGPMVVVPIFERIVPPLPPVPVPVTQPVTPVAPALPTPVHRDVRPVIDQVVIDLGTLPADNVAAQPTDTAAADIAPPSGPVAGMRLEYAKAPSPPYPRDALVAGLQGTVLLQVLVDVDGRPLRVDVERSSGHRALDAAARRYVLQHWTFRPAMRNGQAVQAVGLVPIEYSLD</sequence>
<dbReference type="Proteomes" id="UP001595724">
    <property type="component" value="Unassembled WGS sequence"/>
</dbReference>
<keyword evidence="4" id="KW-1003">Cell membrane</keyword>
<evidence type="ECO:0000256" key="4">
    <source>
        <dbReference type="ARBA" id="ARBA00022475"/>
    </source>
</evidence>
<reference evidence="13" key="1">
    <citation type="journal article" date="2019" name="Int. J. Syst. Evol. Microbiol.">
        <title>The Global Catalogue of Microorganisms (GCM) 10K type strain sequencing project: providing services to taxonomists for standard genome sequencing and annotation.</title>
        <authorList>
            <consortium name="The Broad Institute Genomics Platform"/>
            <consortium name="The Broad Institute Genome Sequencing Center for Infectious Disease"/>
            <person name="Wu L."/>
            <person name="Ma J."/>
        </authorList>
    </citation>
    <scope>NUCLEOTIDE SEQUENCE [LARGE SCALE GENOMIC DNA]</scope>
    <source>
        <strain evidence="13">KCTC 42211</strain>
    </source>
</reference>
<evidence type="ECO:0000256" key="5">
    <source>
        <dbReference type="ARBA" id="ARBA00022519"/>
    </source>
</evidence>
<keyword evidence="8 10" id="KW-1133">Transmembrane helix</keyword>
<dbReference type="SUPFAM" id="SSF74653">
    <property type="entry name" value="TolA/TonB C-terminal domain"/>
    <property type="match status" value="1"/>
</dbReference>
<dbReference type="PANTHER" id="PTHR33446:SF2">
    <property type="entry name" value="PROTEIN TONB"/>
    <property type="match status" value="1"/>
</dbReference>
<protein>
    <submittedName>
        <fullName evidence="12">Energy transducer TonB</fullName>
    </submittedName>
</protein>
<evidence type="ECO:0000313" key="12">
    <source>
        <dbReference type="EMBL" id="MFC3659117.1"/>
    </source>
</evidence>
<comment type="subcellular location">
    <subcellularLocation>
        <location evidence="1">Cell inner membrane</location>
        <topology evidence="1">Single-pass membrane protein</topology>
        <orientation evidence="1">Periplasmic side</orientation>
    </subcellularLocation>
</comment>
<evidence type="ECO:0000256" key="1">
    <source>
        <dbReference type="ARBA" id="ARBA00004383"/>
    </source>
</evidence>
<dbReference type="Gene3D" id="3.30.1150.10">
    <property type="match status" value="1"/>
</dbReference>
<evidence type="ECO:0000256" key="6">
    <source>
        <dbReference type="ARBA" id="ARBA00022692"/>
    </source>
</evidence>
<evidence type="ECO:0000256" key="10">
    <source>
        <dbReference type="SAM" id="Phobius"/>
    </source>
</evidence>
<evidence type="ECO:0000313" key="13">
    <source>
        <dbReference type="Proteomes" id="UP001595724"/>
    </source>
</evidence>
<accession>A0ABV7UQB2</accession>